<dbReference type="Proteomes" id="UP001527925">
    <property type="component" value="Unassembled WGS sequence"/>
</dbReference>
<gene>
    <name evidence="3" type="ORF">HK105_202046</name>
</gene>
<keyword evidence="4" id="KW-1185">Reference proteome</keyword>
<evidence type="ECO:0000313" key="3">
    <source>
        <dbReference type="EMBL" id="KAL2918645.1"/>
    </source>
</evidence>
<comment type="caution">
    <text evidence="3">The sequence shown here is derived from an EMBL/GenBank/DDBJ whole genome shotgun (WGS) entry which is preliminary data.</text>
</comment>
<dbReference type="SMART" id="SM00369">
    <property type="entry name" value="LRR_TYP"/>
    <property type="match status" value="3"/>
</dbReference>
<organism evidence="3 4">
    <name type="scientific">Polyrhizophydium stewartii</name>
    <dbReference type="NCBI Taxonomy" id="2732419"/>
    <lineage>
        <taxon>Eukaryota</taxon>
        <taxon>Fungi</taxon>
        <taxon>Fungi incertae sedis</taxon>
        <taxon>Chytridiomycota</taxon>
        <taxon>Chytridiomycota incertae sedis</taxon>
        <taxon>Chytridiomycetes</taxon>
        <taxon>Rhizophydiales</taxon>
        <taxon>Rhizophydiales incertae sedis</taxon>
        <taxon>Polyrhizophydium</taxon>
    </lineage>
</organism>
<protein>
    <submittedName>
        <fullName evidence="3">Uncharacterized protein</fullName>
    </submittedName>
</protein>
<dbReference type="InterPro" id="IPR001611">
    <property type="entry name" value="Leu-rich_rpt"/>
</dbReference>
<accession>A0ABR4NGQ5</accession>
<reference evidence="3 4" key="1">
    <citation type="submission" date="2023-09" db="EMBL/GenBank/DDBJ databases">
        <title>Pangenome analysis of Batrachochytrium dendrobatidis and related Chytrids.</title>
        <authorList>
            <person name="Yacoub M.N."/>
            <person name="Stajich J.E."/>
            <person name="James T.Y."/>
        </authorList>
    </citation>
    <scope>NUCLEOTIDE SEQUENCE [LARGE SCALE GENOMIC DNA]</scope>
    <source>
        <strain evidence="3 4">JEL0888</strain>
    </source>
</reference>
<dbReference type="PROSITE" id="PS51450">
    <property type="entry name" value="LRR"/>
    <property type="match status" value="2"/>
</dbReference>
<dbReference type="InterPro" id="IPR003591">
    <property type="entry name" value="Leu-rich_rpt_typical-subtyp"/>
</dbReference>
<dbReference type="PANTHER" id="PTHR48051:SF1">
    <property type="entry name" value="RAS SUPPRESSOR PROTEIN 1"/>
    <property type="match status" value="1"/>
</dbReference>
<dbReference type="Pfam" id="PF13855">
    <property type="entry name" value="LRR_8"/>
    <property type="match status" value="1"/>
</dbReference>
<evidence type="ECO:0000256" key="1">
    <source>
        <dbReference type="ARBA" id="ARBA00022614"/>
    </source>
</evidence>
<keyword evidence="2" id="KW-0677">Repeat</keyword>
<dbReference type="SUPFAM" id="SSF52058">
    <property type="entry name" value="L domain-like"/>
    <property type="match status" value="1"/>
</dbReference>
<evidence type="ECO:0000313" key="4">
    <source>
        <dbReference type="Proteomes" id="UP001527925"/>
    </source>
</evidence>
<keyword evidence="1" id="KW-0433">Leucine-rich repeat</keyword>
<dbReference type="EMBL" id="JADGIZ020000006">
    <property type="protein sequence ID" value="KAL2918645.1"/>
    <property type="molecule type" value="Genomic_DNA"/>
</dbReference>
<sequence length="355" mass="38081">MLKKSLRTLHLHHNTLAQLPEGLFELLGLAELDVSHNQLTCLSPHIGRLVHLLDLRISHNRLTQLPQSIHLCSSLASIDMSHNALEWLPAEIKQLTKLRSLAADGNRFNILAIRIEKVASPMRLADIALQAVGSALAQHGTLHALCAAPGGYGPGVALGVAPGGPHPTPASRIHPPQTTDPHQKCVDAPFLQSDRLIAAAVQVNTVLAEPDHACAPCHELVDGSVRQRLACADPCCAIAHIPLLRCSTVSLLADPDHAALIDKCGHCRMPAFQSGAALFEVLVKCGQPVPVRFLFCSLLCKTRHKRGLRERSVGGNIAGRTQQGNAAHGAAAHHPLVRARLRTWDGSSVNINLTH</sequence>
<proteinExistence type="predicted"/>
<dbReference type="InterPro" id="IPR050216">
    <property type="entry name" value="LRR_domain-containing"/>
</dbReference>
<dbReference type="Gene3D" id="3.80.10.10">
    <property type="entry name" value="Ribonuclease Inhibitor"/>
    <property type="match status" value="1"/>
</dbReference>
<dbReference type="PANTHER" id="PTHR48051">
    <property type="match status" value="1"/>
</dbReference>
<evidence type="ECO:0000256" key="2">
    <source>
        <dbReference type="ARBA" id="ARBA00022737"/>
    </source>
</evidence>
<dbReference type="InterPro" id="IPR032675">
    <property type="entry name" value="LRR_dom_sf"/>
</dbReference>
<name>A0ABR4NGQ5_9FUNG</name>